<feature type="compositionally biased region" description="Low complexity" evidence="1">
    <location>
        <begin position="283"/>
        <end position="295"/>
    </location>
</feature>
<sequence length="855" mass="90147">MIETLRFVAPSIYKDAEFTHFGREALWGSLMWRQKKHEPCVDLLAHTELGDGDMAFNLITDAITLWPDSPELFLVRAMFLMTTDDQERLELAEEDGAIAVALDPSCAEAYYRRAKTRSCLSNTRGAIADMRECILSVKKDPLLKDRLCRAPKDLKNLEFQWQLLVQEHQKGHEARATAAAAASEARTAQAAQLAQHAREVSAEKLRRLRSLELDAAAASLAAAAAKALSAENHCRRGSLTSGPFTSSALKLPAQQPPAQQLSAQQPPSHRSTAGTAVQPGTRPPSRSRQPQFQSQKEPLLFVSLPPTCGSAAQPPQMGSSAGHRRIQVSQKAMWRLPAAALAAARTTRPSTAGRVSGGVLFAMPASEQPLPSGAPSAGAVAQRSCAATPAFGSTLSVCSSIAQLPQQHPSADHWTVSPRSTAEQQPPMPATAAASVCMQPGALPPLDRPTPQIQFMWDSLVKVDAPATEPSAAGHASSGVPSVLPAPEQPPPAEAPPAAADAQKVLAEVPETAPQGHFQFGTLPEVACYQPCSFVTLGETEKPVNSNIQSELPPQSEAAASHIGADETPTACTCTQEPESNSRKAVEVSPRDGSSFHGSDALKQPSVASPRSPDLLLGRAMLHISAGNIQAAELDAAKALVDYPCVSDSHCWRQCSDLLQGLHLASATQKVMGLLRVFLAGPRDDASLAATAAACTACAARHAELAESARDSAELAVVEREIVSDPAAFSCEAAAAQLPCPLAVEDSDSTEVCWELYTIEESDEEEQQEAEEVGSSAAQIFESSDGSPVRPTVTAGDPAVSSAAAEVEVGADRKGERVLRGGSVMGKGGQEAEGAAGALGRQIVGHRLQLDQSLD</sequence>
<feature type="compositionally biased region" description="Acidic residues" evidence="1">
    <location>
        <begin position="761"/>
        <end position="772"/>
    </location>
</feature>
<feature type="compositionally biased region" description="Polar residues" evidence="1">
    <location>
        <begin position="570"/>
        <end position="579"/>
    </location>
</feature>
<dbReference type="Gene3D" id="1.25.40.10">
    <property type="entry name" value="Tetratricopeptide repeat domain"/>
    <property type="match status" value="1"/>
</dbReference>
<dbReference type="InterPro" id="IPR011990">
    <property type="entry name" value="TPR-like_helical_dom_sf"/>
</dbReference>
<evidence type="ECO:0000313" key="3">
    <source>
        <dbReference type="Proteomes" id="UP000007264"/>
    </source>
</evidence>
<feature type="compositionally biased region" description="Basic and acidic residues" evidence="1">
    <location>
        <begin position="810"/>
        <end position="819"/>
    </location>
</feature>
<proteinExistence type="predicted"/>
<reference evidence="2 3" key="1">
    <citation type="journal article" date="2012" name="Genome Biol.">
        <title>The genome of the polar eukaryotic microalga coccomyxa subellipsoidea reveals traits of cold adaptation.</title>
        <authorList>
            <person name="Blanc G."/>
            <person name="Agarkova I."/>
            <person name="Grimwood J."/>
            <person name="Kuo A."/>
            <person name="Brueggeman A."/>
            <person name="Dunigan D."/>
            <person name="Gurnon J."/>
            <person name="Ladunga I."/>
            <person name="Lindquist E."/>
            <person name="Lucas S."/>
            <person name="Pangilinan J."/>
            <person name="Proschold T."/>
            <person name="Salamov A."/>
            <person name="Schmutz J."/>
            <person name="Weeks D."/>
            <person name="Yamada T."/>
            <person name="Claverie J.M."/>
            <person name="Grigoriev I."/>
            <person name="Van Etten J."/>
            <person name="Lomsadze A."/>
            <person name="Borodovsky M."/>
        </authorList>
    </citation>
    <scope>NUCLEOTIDE SEQUENCE [LARGE SCALE GENOMIC DNA]</scope>
    <source>
        <strain evidence="2 3">C-169</strain>
    </source>
</reference>
<dbReference type="SUPFAM" id="SSF48452">
    <property type="entry name" value="TPR-like"/>
    <property type="match status" value="1"/>
</dbReference>
<feature type="region of interest" description="Disordered" evidence="1">
    <location>
        <begin position="239"/>
        <end position="324"/>
    </location>
</feature>
<evidence type="ECO:0008006" key="4">
    <source>
        <dbReference type="Google" id="ProtNLM"/>
    </source>
</evidence>
<feature type="region of interest" description="Disordered" evidence="1">
    <location>
        <begin position="545"/>
        <end position="610"/>
    </location>
</feature>
<name>I0YJ51_COCSC</name>
<feature type="region of interest" description="Disordered" evidence="1">
    <location>
        <begin position="761"/>
        <end position="837"/>
    </location>
</feature>
<feature type="region of interest" description="Disordered" evidence="1">
    <location>
        <begin position="467"/>
        <end position="502"/>
    </location>
</feature>
<feature type="compositionally biased region" description="Low complexity" evidence="1">
    <location>
        <begin position="247"/>
        <end position="268"/>
    </location>
</feature>
<feature type="compositionally biased region" description="Low complexity" evidence="1">
    <location>
        <begin position="799"/>
        <end position="808"/>
    </location>
</feature>
<dbReference type="Proteomes" id="UP000007264">
    <property type="component" value="Unassembled WGS sequence"/>
</dbReference>
<evidence type="ECO:0000256" key="1">
    <source>
        <dbReference type="SAM" id="MobiDB-lite"/>
    </source>
</evidence>
<organism evidence="2 3">
    <name type="scientific">Coccomyxa subellipsoidea (strain C-169)</name>
    <name type="common">Green microalga</name>
    <dbReference type="NCBI Taxonomy" id="574566"/>
    <lineage>
        <taxon>Eukaryota</taxon>
        <taxon>Viridiplantae</taxon>
        <taxon>Chlorophyta</taxon>
        <taxon>core chlorophytes</taxon>
        <taxon>Trebouxiophyceae</taxon>
        <taxon>Trebouxiophyceae incertae sedis</taxon>
        <taxon>Coccomyxaceae</taxon>
        <taxon>Coccomyxa</taxon>
        <taxon>Coccomyxa subellipsoidea</taxon>
    </lineage>
</organism>
<keyword evidence="3" id="KW-1185">Reference proteome</keyword>
<dbReference type="EMBL" id="AGSI01000024">
    <property type="protein sequence ID" value="EIE18420.1"/>
    <property type="molecule type" value="Genomic_DNA"/>
</dbReference>
<protein>
    <recommendedName>
        <fullName evidence="4">TPR-like protein</fullName>
    </recommendedName>
</protein>
<feature type="compositionally biased region" description="Basic and acidic residues" evidence="1">
    <location>
        <begin position="580"/>
        <end position="590"/>
    </location>
</feature>
<dbReference type="OrthoDB" id="2942533at2759"/>
<dbReference type="RefSeq" id="XP_005642964.1">
    <property type="nucleotide sequence ID" value="XM_005642907.1"/>
</dbReference>
<dbReference type="GeneID" id="17036331"/>
<comment type="caution">
    <text evidence="2">The sequence shown here is derived from an EMBL/GenBank/DDBJ whole genome shotgun (WGS) entry which is preliminary data.</text>
</comment>
<accession>I0YJ51</accession>
<dbReference type="AlphaFoldDB" id="I0YJ51"/>
<gene>
    <name evidence="2" type="ORF">COCSUDRAFT_45456</name>
</gene>
<evidence type="ECO:0000313" key="2">
    <source>
        <dbReference type="EMBL" id="EIE18420.1"/>
    </source>
</evidence>
<dbReference type="KEGG" id="csl:COCSUDRAFT_45456"/>